<reference evidence="11" key="1">
    <citation type="journal article" date="2014" name="PLoS ONE">
        <title>Transcriptome-Based Identification of ABC Transporters in the Western Tarnished Plant Bug Lygus hesperus.</title>
        <authorList>
            <person name="Hull J.J."/>
            <person name="Chaney K."/>
            <person name="Geib S.M."/>
            <person name="Fabrick J.A."/>
            <person name="Brent C.S."/>
            <person name="Walsh D."/>
            <person name="Lavine L.C."/>
        </authorList>
    </citation>
    <scope>NUCLEOTIDE SEQUENCE</scope>
</reference>
<keyword evidence="5" id="KW-0175">Coiled coil</keyword>
<dbReference type="Pfam" id="PF25068">
    <property type="entry name" value="ARM_TT21_4th"/>
    <property type="match status" value="1"/>
</dbReference>
<dbReference type="Pfam" id="PF25063">
    <property type="entry name" value="ARM_TT21_C"/>
    <property type="match status" value="1"/>
</dbReference>
<dbReference type="FunFam" id="1.25.40.10:FF:000219">
    <property type="entry name" value="Tetratricopeptide repeat domain 21B"/>
    <property type="match status" value="1"/>
</dbReference>
<feature type="domain" description="Tetratricopeptide repeat protein 21A/21B N-terminal ARM repeat" evidence="7">
    <location>
        <begin position="10"/>
        <end position="220"/>
    </location>
</feature>
<evidence type="ECO:0000256" key="2">
    <source>
        <dbReference type="ARBA" id="ARBA00022737"/>
    </source>
</evidence>
<evidence type="ECO:0000256" key="4">
    <source>
        <dbReference type="PROSITE-ProRule" id="PRU00339"/>
    </source>
</evidence>
<feature type="domain" description="Tetratricopeptide repeat protein 21A/21B fifth ARM repeats" evidence="9">
    <location>
        <begin position="878"/>
        <end position="991"/>
    </location>
</feature>
<reference evidence="11" key="2">
    <citation type="submission" date="2014-07" db="EMBL/GenBank/DDBJ databases">
        <authorList>
            <person name="Hull J."/>
        </authorList>
    </citation>
    <scope>NUCLEOTIDE SEQUENCE</scope>
</reference>
<name>A0A0A9Y4R8_LYGHE</name>
<dbReference type="GO" id="GO:0061512">
    <property type="term" value="P:protein localization to cilium"/>
    <property type="evidence" value="ECO:0007669"/>
    <property type="project" value="TreeGrafter"/>
</dbReference>
<dbReference type="InterPro" id="IPR019734">
    <property type="entry name" value="TPR_rpt"/>
</dbReference>
<organism evidence="11">
    <name type="scientific">Lygus hesperus</name>
    <name type="common">Western plant bug</name>
    <dbReference type="NCBI Taxonomy" id="30085"/>
    <lineage>
        <taxon>Eukaryota</taxon>
        <taxon>Metazoa</taxon>
        <taxon>Ecdysozoa</taxon>
        <taxon>Arthropoda</taxon>
        <taxon>Hexapoda</taxon>
        <taxon>Insecta</taxon>
        <taxon>Pterygota</taxon>
        <taxon>Neoptera</taxon>
        <taxon>Paraneoptera</taxon>
        <taxon>Hemiptera</taxon>
        <taxon>Heteroptera</taxon>
        <taxon>Panheteroptera</taxon>
        <taxon>Cimicomorpha</taxon>
        <taxon>Miridae</taxon>
        <taxon>Mirini</taxon>
        <taxon>Lygus</taxon>
    </lineage>
</organism>
<dbReference type="Pfam" id="PF25064">
    <property type="entry name" value="ARM_TT21_5th"/>
    <property type="match status" value="1"/>
</dbReference>
<dbReference type="InterPro" id="IPR056832">
    <property type="entry name" value="ARM_TT21_2nd"/>
</dbReference>
<keyword evidence="2" id="KW-0677">Repeat</keyword>
<accession>A0A0A9Y4R8</accession>
<feature type="repeat" description="TPR" evidence="4">
    <location>
        <begin position="137"/>
        <end position="170"/>
    </location>
</feature>
<dbReference type="Pfam" id="PF25060">
    <property type="entry name" value="ARM_TT21_2nd"/>
    <property type="match status" value="1"/>
</dbReference>
<dbReference type="InterPro" id="IPR040364">
    <property type="entry name" value="TTC21A/TTC21B"/>
</dbReference>
<evidence type="ECO:0000259" key="10">
    <source>
        <dbReference type="Pfam" id="PF25068"/>
    </source>
</evidence>
<feature type="non-terminal residue" evidence="11">
    <location>
        <position position="1"/>
    </location>
</feature>
<dbReference type="PANTHER" id="PTHR14699:SF0">
    <property type="entry name" value="TETRATRICOPEPTIDE REPEAT PROTEIN 21 HOMOLOG"/>
    <property type="match status" value="1"/>
</dbReference>
<dbReference type="InterPro" id="IPR056834">
    <property type="entry name" value="ARM_TT21_C"/>
</dbReference>
<gene>
    <name evidence="11" type="primary">TTC21B</name>
    <name evidence="11" type="ORF">CM83_70637</name>
</gene>
<feature type="domain" description="Tetratricopeptide repeat protein 21A/21B second ARM" evidence="6">
    <location>
        <begin position="258"/>
        <end position="509"/>
    </location>
</feature>
<feature type="repeat" description="TPR" evidence="4">
    <location>
        <begin position="680"/>
        <end position="713"/>
    </location>
</feature>
<dbReference type="PANTHER" id="PTHR14699">
    <property type="entry name" value="STI2 PROTEIN-RELATED"/>
    <property type="match status" value="1"/>
</dbReference>
<feature type="coiled-coil region" evidence="5">
    <location>
        <begin position="581"/>
        <end position="611"/>
    </location>
</feature>
<dbReference type="InterPro" id="IPR056836">
    <property type="entry name" value="ARM_TT21_4th"/>
</dbReference>
<evidence type="ECO:0000256" key="3">
    <source>
        <dbReference type="ARBA" id="ARBA00022803"/>
    </source>
</evidence>
<dbReference type="Gene3D" id="1.25.40.10">
    <property type="entry name" value="Tetratricopeptide repeat domain"/>
    <property type="match status" value="6"/>
</dbReference>
<dbReference type="EMBL" id="GBHO01019064">
    <property type="protein sequence ID" value="JAG24540.1"/>
    <property type="molecule type" value="Transcribed_RNA"/>
</dbReference>
<evidence type="ECO:0000259" key="9">
    <source>
        <dbReference type="Pfam" id="PF25064"/>
    </source>
</evidence>
<dbReference type="InterPro" id="IPR056835">
    <property type="entry name" value="ARM_TT21_5th"/>
</dbReference>
<feature type="domain" description="Tetratricopeptide repeat protein 21A/21B fourth ARM" evidence="10">
    <location>
        <begin position="717"/>
        <end position="837"/>
    </location>
</feature>
<feature type="domain" description="Tetratricopeptide repeat protein 21A/21B C-terminal ARM" evidence="8">
    <location>
        <begin position="995"/>
        <end position="1202"/>
    </location>
</feature>
<evidence type="ECO:0000259" key="8">
    <source>
        <dbReference type="Pfam" id="PF25063"/>
    </source>
</evidence>
<keyword evidence="3 4" id="KW-0802">TPR repeat</keyword>
<evidence type="ECO:0000259" key="6">
    <source>
        <dbReference type="Pfam" id="PF25060"/>
    </source>
</evidence>
<dbReference type="PROSITE" id="PS50005">
    <property type="entry name" value="TPR"/>
    <property type="match status" value="3"/>
</dbReference>
<feature type="repeat" description="TPR" evidence="4">
    <location>
        <begin position="810"/>
        <end position="843"/>
    </location>
</feature>
<evidence type="ECO:0000256" key="1">
    <source>
        <dbReference type="ARBA" id="ARBA00010935"/>
    </source>
</evidence>
<dbReference type="Pfam" id="PF25058">
    <property type="entry name" value="ARM_TT21"/>
    <property type="match status" value="1"/>
</dbReference>
<evidence type="ECO:0000259" key="7">
    <source>
        <dbReference type="Pfam" id="PF25062"/>
    </source>
</evidence>
<dbReference type="Pfam" id="PF25062">
    <property type="entry name" value="ARM_TT21_N"/>
    <property type="match status" value="1"/>
</dbReference>
<evidence type="ECO:0000256" key="5">
    <source>
        <dbReference type="SAM" id="Coils"/>
    </source>
</evidence>
<dbReference type="InterPro" id="IPR011990">
    <property type="entry name" value="TPR-like_helical_dom_sf"/>
</dbReference>
<proteinExistence type="inferred from homology"/>
<dbReference type="GO" id="GO:0035721">
    <property type="term" value="P:intraciliary retrograde transport"/>
    <property type="evidence" value="ECO:0007669"/>
    <property type="project" value="TreeGrafter"/>
</dbReference>
<sequence>TSIMELMNAHYYFREKCYEAAIKECSSNVGDPMIALLKSFCLVLVDRVNEALEAVRPFISHPKSSVAALLMSIYAHNHCQVVDREALRDLDSSLRNAKQNAETTDLFYEGFYHYLARNHGKAQSILDESLTKDPSSSKTLALLGWLQVDAKKQRAALRQFTSALQLDKNNMDALMGEIYSLGPVEALGKVNALVVKQPKAVVPLIEKMKLQLANRQWDNAADTALRTLGLQADNISAQEVRALKFLVFGKYDEVLPILRKLLSDMTKQEPKAYWKTMRVVSAFSRCCGNNSSVLSELENFVKRAMKTGAHSLDVLLEAGHYYFLTGRWLDAENAYKEAAKMDDASLAFCGLTQVGLAQSGLSNEVREQIEFLIDLDEKKENPELLMLRGLLNPAESIELLDKAVSILQSRSTQYKFGIDYLIHLDPELLIKIAHSYPENKMGEKRKLRTLNLVVETCPGLVEANIELAKVQLSVGDFSEATSTLNNILDNIDGSNPHAHLLFANLHIQKNDFEQAAATLEHGLSNNLQIREYPAYHMLSGLVAKHRGNDTLCINSLKQAVIVSKGPNKLTKNELGTLYAELSAAHMRNKELAQAAKDLEEARELLKGTEQEFTVTIATAQLCAMEGSVHKALALLSDIPKNSPNYVKAQIQKADIYLTYLKDGHGFATSYKKLVEHDPSPEHLLLLGDAYMAIQEPELAVRSYEKAMQSNSGNTKLNCKLARVLVKCHQYHKAIKCYKNSGEEGSVELAELLLKLGQPDKAEQVLTEYPSTKKALTLAKVHEKSGDVKKALRVLKDALEETGRSDLEWSAKICQQMAIYSSQLRDHNTAIEHYKRALTYHPGDTSVQIALAKLYMEVNDWNGCELLCKSLMAKDPHNEPALLMVADLALRRVDLASAMNHFTSLLDRRPNYWVALARLVEVSRRSASLQRSLPYLEAAKSIEPNNPGLHYCYGLYHWYNGEMQAAVQSFNGARGDAEWGSQAVHNMVEVCMGQSAANKLLAELKPQNQDEESGLLLLTSFVRVATHDRSEVERAIIDFTTLANNDTHRVGATLGLGMGYMEQGQAARAKAMLKRMAKHPWSLEEADYLERCWLLLGELYIQAGSQQQASDLLHRVITHNQSSAKAYELLGMIAEKEQSYIKAGQHYLQAWNLSGDSNPSLGYKLAYNQLKSKRYSESVATCQRVLSVYPDYPKIKKDILDKALPRLRS</sequence>
<dbReference type="InterPro" id="IPR056833">
    <property type="entry name" value="ARM_TT21_N"/>
</dbReference>
<dbReference type="AlphaFoldDB" id="A0A0A9Y4R8"/>
<evidence type="ECO:0000313" key="11">
    <source>
        <dbReference type="EMBL" id="JAG24540.1"/>
    </source>
</evidence>
<dbReference type="GO" id="GO:0030991">
    <property type="term" value="C:intraciliary transport particle A"/>
    <property type="evidence" value="ECO:0007669"/>
    <property type="project" value="TreeGrafter"/>
</dbReference>
<comment type="similarity">
    <text evidence="1">Belongs to the TTC21 family.</text>
</comment>
<protein>
    <submittedName>
        <fullName evidence="11">Tetratricopeptide repeat protein 21B</fullName>
    </submittedName>
</protein>
<dbReference type="SMART" id="SM00028">
    <property type="entry name" value="TPR"/>
    <property type="match status" value="16"/>
</dbReference>
<dbReference type="SUPFAM" id="SSF48452">
    <property type="entry name" value="TPR-like"/>
    <property type="match status" value="5"/>
</dbReference>
<dbReference type="GO" id="GO:0005929">
    <property type="term" value="C:cilium"/>
    <property type="evidence" value="ECO:0007669"/>
    <property type="project" value="GOC"/>
</dbReference>